<accession>A0AAW6FH58</accession>
<proteinExistence type="predicted"/>
<evidence type="ECO:0000313" key="1">
    <source>
        <dbReference type="EMBL" id="MDB9222513.1"/>
    </source>
</evidence>
<dbReference type="RefSeq" id="WP_272055078.1">
    <property type="nucleotide sequence ID" value="NZ_JAQMRB010000039.1"/>
</dbReference>
<dbReference type="Gene3D" id="2.20.20.130">
    <property type="match status" value="1"/>
</dbReference>
<sequence length="500" mass="57389">MRKVLYLILLAFCIASCNDWLDVRPETEQKDHDQFSTVDGFFDALVGCYMEMAANDAYGERLSVSNIEALANLWNMPENNTSSDRLEDWELNAHEFTGDNARNAVSAFYTQLFRVIINANSIIKYTDEQGDVFPDRTMLQVVKGEAFAIRAYCQLDMLRLFGQMPAEPGRQVALPYSLGTTIYEIPAYYDFAAYITKLKEDLQQAEDLLKDNDPLFAHTFAELSVDNADIVANNYLLYRQARLNYYAVRALRARLHLYIGENDEAYRVAKELIDARGTDGKAVREMSGAADIAEGYRLCPNECLFFLSKYDIKTNTEPFLIGDAEDVQYRDNSDLAVTTTMLNALYAGEQINSHNRYQSCWNKNVADIYGIRGNYAATKKYWWDDDTEGQRLNCQIVPMLRMSEVYLIAMETSGNLSEVNTWYKKYMVEHNVGTSVDFASLDAAREWVHMEYCREFVAEGQMFYHYKRRGATTWVGRSEPVGENDYILPLPETEYNPNNL</sequence>
<name>A0AAW6FH58_9BACT</name>
<dbReference type="InterPro" id="IPR011990">
    <property type="entry name" value="TPR-like_helical_dom_sf"/>
</dbReference>
<dbReference type="Gene3D" id="1.25.40.390">
    <property type="match status" value="1"/>
</dbReference>
<dbReference type="Gene3D" id="1.25.40.900">
    <property type="match status" value="1"/>
</dbReference>
<dbReference type="Proteomes" id="UP001212263">
    <property type="component" value="Unassembled WGS sequence"/>
</dbReference>
<evidence type="ECO:0000313" key="2">
    <source>
        <dbReference type="Proteomes" id="UP001212263"/>
    </source>
</evidence>
<protein>
    <submittedName>
        <fullName evidence="1">RagB/SusD family nutrient uptake outer membrane protein</fullName>
    </submittedName>
</protein>
<dbReference type="AlphaFoldDB" id="A0AAW6FH58"/>
<comment type="caution">
    <text evidence="1">The sequence shown here is derived from an EMBL/GenBank/DDBJ whole genome shotgun (WGS) entry which is preliminary data.</text>
</comment>
<organism evidence="1 2">
    <name type="scientific">Odoribacter splanchnicus</name>
    <dbReference type="NCBI Taxonomy" id="28118"/>
    <lineage>
        <taxon>Bacteria</taxon>
        <taxon>Pseudomonadati</taxon>
        <taxon>Bacteroidota</taxon>
        <taxon>Bacteroidia</taxon>
        <taxon>Bacteroidales</taxon>
        <taxon>Odoribacteraceae</taxon>
        <taxon>Odoribacter</taxon>
    </lineage>
</organism>
<dbReference type="SUPFAM" id="SSF48452">
    <property type="entry name" value="TPR-like"/>
    <property type="match status" value="1"/>
</dbReference>
<gene>
    <name evidence="1" type="ORF">PN645_05770</name>
</gene>
<reference evidence="1" key="1">
    <citation type="submission" date="2023-01" db="EMBL/GenBank/DDBJ databases">
        <title>Human gut microbiome strain richness.</title>
        <authorList>
            <person name="Chen-Liaw A."/>
        </authorList>
    </citation>
    <scope>NUCLEOTIDE SEQUENCE</scope>
    <source>
        <strain evidence="1">RTP21484st1_B7_RTP21484_190118</strain>
    </source>
</reference>
<dbReference type="EMBL" id="JAQMRD010000005">
    <property type="protein sequence ID" value="MDB9222513.1"/>
    <property type="molecule type" value="Genomic_DNA"/>
</dbReference>